<organism evidence="15 16">
    <name type="scientific">Synaphobranchus kaupii</name>
    <name type="common">Kaup's arrowtooth eel</name>
    <dbReference type="NCBI Taxonomy" id="118154"/>
    <lineage>
        <taxon>Eukaryota</taxon>
        <taxon>Metazoa</taxon>
        <taxon>Chordata</taxon>
        <taxon>Craniata</taxon>
        <taxon>Vertebrata</taxon>
        <taxon>Euteleostomi</taxon>
        <taxon>Actinopterygii</taxon>
        <taxon>Neopterygii</taxon>
        <taxon>Teleostei</taxon>
        <taxon>Anguilliformes</taxon>
        <taxon>Synaphobranchidae</taxon>
        <taxon>Synaphobranchus</taxon>
    </lineage>
</organism>
<evidence type="ECO:0000313" key="15">
    <source>
        <dbReference type="EMBL" id="KAJ8350335.1"/>
    </source>
</evidence>
<evidence type="ECO:0000259" key="14">
    <source>
        <dbReference type="PROSITE" id="PS50835"/>
    </source>
</evidence>
<dbReference type="EMBL" id="JAINUF010000009">
    <property type="protein sequence ID" value="KAJ8350335.1"/>
    <property type="molecule type" value="Genomic_DNA"/>
</dbReference>
<dbReference type="Proteomes" id="UP001152622">
    <property type="component" value="Chromosome 9"/>
</dbReference>
<dbReference type="SMART" id="SM00408">
    <property type="entry name" value="IGc2"/>
    <property type="match status" value="1"/>
</dbReference>
<keyword evidence="8" id="KW-1015">Disulfide bond</keyword>
<proteinExistence type="predicted"/>
<evidence type="ECO:0000256" key="6">
    <source>
        <dbReference type="ARBA" id="ARBA00022989"/>
    </source>
</evidence>
<dbReference type="Pfam" id="PF13927">
    <property type="entry name" value="Ig_3"/>
    <property type="match status" value="1"/>
</dbReference>
<dbReference type="InterPro" id="IPR007110">
    <property type="entry name" value="Ig-like_dom"/>
</dbReference>
<dbReference type="CDD" id="cd00096">
    <property type="entry name" value="Ig"/>
    <property type="match status" value="1"/>
</dbReference>
<name>A0A9Q1F3U0_SYNKA</name>
<evidence type="ECO:0000313" key="16">
    <source>
        <dbReference type="Proteomes" id="UP001152622"/>
    </source>
</evidence>
<dbReference type="InterPro" id="IPR036179">
    <property type="entry name" value="Ig-like_dom_sf"/>
</dbReference>
<feature type="domain" description="Ig-like" evidence="14">
    <location>
        <begin position="47"/>
        <end position="152"/>
    </location>
</feature>
<keyword evidence="9" id="KW-0675">Receptor</keyword>
<keyword evidence="7" id="KW-0472">Membrane</keyword>
<dbReference type="OrthoDB" id="8818818at2759"/>
<feature type="region of interest" description="Disordered" evidence="13">
    <location>
        <begin position="145"/>
        <end position="181"/>
    </location>
</feature>
<dbReference type="Gene3D" id="2.60.40.10">
    <property type="entry name" value="Immunoglobulins"/>
    <property type="match status" value="1"/>
</dbReference>
<keyword evidence="16" id="KW-1185">Reference proteome</keyword>
<keyword evidence="4" id="KW-0732">Signal</keyword>
<dbReference type="InterPro" id="IPR015621">
    <property type="entry name" value="IL-1_rcpt_fam"/>
</dbReference>
<reference evidence="15" key="1">
    <citation type="journal article" date="2023" name="Science">
        <title>Genome structures resolve the early diversification of teleost fishes.</title>
        <authorList>
            <person name="Parey E."/>
            <person name="Louis A."/>
            <person name="Montfort J."/>
            <person name="Bouchez O."/>
            <person name="Roques C."/>
            <person name="Iampietro C."/>
            <person name="Lluch J."/>
            <person name="Castinel A."/>
            <person name="Donnadieu C."/>
            <person name="Desvignes T."/>
            <person name="Floi Bucao C."/>
            <person name="Jouanno E."/>
            <person name="Wen M."/>
            <person name="Mejri S."/>
            <person name="Dirks R."/>
            <person name="Jansen H."/>
            <person name="Henkel C."/>
            <person name="Chen W.J."/>
            <person name="Zahm M."/>
            <person name="Cabau C."/>
            <person name="Klopp C."/>
            <person name="Thompson A.W."/>
            <person name="Robinson-Rechavi M."/>
            <person name="Braasch I."/>
            <person name="Lecointre G."/>
            <person name="Bobe J."/>
            <person name="Postlethwait J.H."/>
            <person name="Berthelot C."/>
            <person name="Roest Crollius H."/>
            <person name="Guiguen Y."/>
        </authorList>
    </citation>
    <scope>NUCLEOTIDE SEQUENCE</scope>
    <source>
        <strain evidence="15">WJC10195</strain>
    </source>
</reference>
<evidence type="ECO:0000256" key="3">
    <source>
        <dbReference type="ARBA" id="ARBA00022692"/>
    </source>
</evidence>
<dbReference type="GO" id="GO:0005737">
    <property type="term" value="C:cytoplasm"/>
    <property type="evidence" value="ECO:0007669"/>
    <property type="project" value="UniProtKB-SubCell"/>
</dbReference>
<keyword evidence="5" id="KW-0677">Repeat</keyword>
<dbReference type="InterPro" id="IPR003598">
    <property type="entry name" value="Ig_sub2"/>
</dbReference>
<evidence type="ECO:0000256" key="9">
    <source>
        <dbReference type="ARBA" id="ARBA00023170"/>
    </source>
</evidence>
<dbReference type="PROSITE" id="PS50835">
    <property type="entry name" value="IG_LIKE"/>
    <property type="match status" value="1"/>
</dbReference>
<sequence>MHFVLLTSAGDVLLASRLPVSEHRDHTHPTPWSQLRGPRALWEIHAPNVSQHALGRNCVCSGGPVNLTCRAFFGYSGDVSPLVYWMKGEKFIEDLDEGRVQESEIKIIREHLGEQEVSISLTIDAVEDGDLGNYSCYVENGNGRRQAQHSAHEEGRANVHGGAGRRAGCDTAAAGVPGDPV</sequence>
<dbReference type="GO" id="GO:0045920">
    <property type="term" value="P:negative regulation of exocytosis"/>
    <property type="evidence" value="ECO:0007669"/>
    <property type="project" value="TreeGrafter"/>
</dbReference>
<gene>
    <name evidence="15" type="ORF">SKAU_G00254650</name>
</gene>
<evidence type="ECO:0000256" key="8">
    <source>
        <dbReference type="ARBA" id="ARBA00023157"/>
    </source>
</evidence>
<keyword evidence="2" id="KW-0963">Cytoplasm</keyword>
<dbReference type="GO" id="GO:0012505">
    <property type="term" value="C:endomembrane system"/>
    <property type="evidence" value="ECO:0007669"/>
    <property type="project" value="UniProtKB-SubCell"/>
</dbReference>
<dbReference type="FunFam" id="2.60.40.10:FF:000284">
    <property type="entry name" value="interleukin-1 receptor accessory protein-like 1"/>
    <property type="match status" value="1"/>
</dbReference>
<evidence type="ECO:0000256" key="2">
    <source>
        <dbReference type="ARBA" id="ARBA00022490"/>
    </source>
</evidence>
<comment type="subcellular location">
    <subcellularLocation>
        <location evidence="1">Cytoplasm</location>
    </subcellularLocation>
    <subcellularLocation>
        <location evidence="12">Endomembrane system</location>
        <topology evidence="12">Single-pass type I membrane protein</topology>
    </subcellularLocation>
</comment>
<evidence type="ECO:0000256" key="1">
    <source>
        <dbReference type="ARBA" id="ARBA00004496"/>
    </source>
</evidence>
<dbReference type="AlphaFoldDB" id="A0A9Q1F3U0"/>
<dbReference type="InterPro" id="IPR013783">
    <property type="entry name" value="Ig-like_fold"/>
</dbReference>
<protein>
    <recommendedName>
        <fullName evidence="14">Ig-like domain-containing protein</fullName>
    </recommendedName>
</protein>
<keyword evidence="6" id="KW-1133">Transmembrane helix</keyword>
<evidence type="ECO:0000256" key="5">
    <source>
        <dbReference type="ARBA" id="ARBA00022737"/>
    </source>
</evidence>
<evidence type="ECO:0000256" key="12">
    <source>
        <dbReference type="ARBA" id="ARBA00046288"/>
    </source>
</evidence>
<keyword evidence="11" id="KW-0393">Immunoglobulin domain</keyword>
<keyword evidence="3" id="KW-0812">Transmembrane</keyword>
<keyword evidence="10" id="KW-0325">Glycoprotein</keyword>
<evidence type="ECO:0000256" key="7">
    <source>
        <dbReference type="ARBA" id="ARBA00023136"/>
    </source>
</evidence>
<evidence type="ECO:0000256" key="10">
    <source>
        <dbReference type="ARBA" id="ARBA00023180"/>
    </source>
</evidence>
<evidence type="ECO:0000256" key="11">
    <source>
        <dbReference type="ARBA" id="ARBA00023319"/>
    </source>
</evidence>
<comment type="caution">
    <text evidence="15">The sequence shown here is derived from an EMBL/GenBank/DDBJ whole genome shotgun (WGS) entry which is preliminary data.</text>
</comment>
<evidence type="ECO:0000256" key="4">
    <source>
        <dbReference type="ARBA" id="ARBA00022729"/>
    </source>
</evidence>
<dbReference type="SUPFAM" id="SSF48726">
    <property type="entry name" value="Immunoglobulin"/>
    <property type="match status" value="1"/>
</dbReference>
<evidence type="ECO:0000256" key="13">
    <source>
        <dbReference type="SAM" id="MobiDB-lite"/>
    </source>
</evidence>
<accession>A0A9Q1F3U0</accession>
<dbReference type="PANTHER" id="PTHR11890:SF22">
    <property type="entry name" value="INTERLEUKIN-1 RECEPTOR ACCESSORY PROTEIN-LIKE 1"/>
    <property type="match status" value="1"/>
</dbReference>
<dbReference type="PANTHER" id="PTHR11890">
    <property type="entry name" value="INTERLEUKIN-1 RECEPTOR FAMILY MEMBER"/>
    <property type="match status" value="1"/>
</dbReference>